<dbReference type="InParanoid" id="A0A1S3ASK9"/>
<reference evidence="4" key="1">
    <citation type="submission" date="2025-08" db="UniProtKB">
        <authorList>
            <consortium name="RefSeq"/>
        </authorList>
    </citation>
    <scope>IDENTIFICATION</scope>
</reference>
<dbReference type="PANTHER" id="PTHR11679">
    <property type="entry name" value="VESICLE PROTEIN SORTING-ASSOCIATED"/>
    <property type="match status" value="1"/>
</dbReference>
<dbReference type="Pfam" id="PF00995">
    <property type="entry name" value="Sec1"/>
    <property type="match status" value="1"/>
</dbReference>
<dbReference type="Proteomes" id="UP001652624">
    <property type="component" value="Chromosome 3"/>
</dbReference>
<sequence length="683" mass="75023">MSGPSLLSFTQQSWEQVLGKVKRAVVYLDAACAESLHWSCGPTRLLEAVGDPACHLREFEPSALGGGAQQPKAVFVLSCLLKGRTVEILKSVICRSRFQYCVVVTAVSHAVHLTANHVPAAAAAEMEGQPVFEQLEEKLCEWMGNMSYTAEVLHVPLLLAPAAPHIALTPAFASLFPLLTQDLHLLNSARPDKRRLGSLGEMDASTLTPELLLQIRCLVSGLSSLCEHLGVREECFAVGPLSRIIAADLANYGPAKNRRKIAAGRASVVFVDRTLDLTGAVGHHGDSLVEKMLSALPQLPGHTTDVMVNMVELTALQPQEENHSVLAPGCLAQPNDTVAKALWEALLNTKHKEAVMEVRRHLVEAASRENLPIKMSMGRVTPAQLTSYIQLFKNNLRALVNHCGLLQLGLATVQTLKHPQTAKWDNFLAFERLLLQSIGELTMTVVLNQLLPMIKPSKQRASDDYNPEELLILLIYTYSITGELAVDKDMVEAEEKVKKALAQVLCEESELSPLLQRITGCDSSINLTFHKSQVVVDGLFTSLRDIAQARNLMKQFKSVYVPGNHTHQASYKPLLKQVVEEIFNPERPDPVDIEHMSSGLTDLLKTGFSMFMKVNRPHPSDHPLLILFVVGGITVSEAKMVKDLVLALKPGTQVLVLSTRLLKPLNIPELLFTADRLHPDLGF</sequence>
<protein>
    <submittedName>
        <fullName evidence="4">Sec1 family domain-containing protein 2 isoform X1</fullName>
    </submittedName>
</protein>
<evidence type="ECO:0000313" key="3">
    <source>
        <dbReference type="Proteomes" id="UP001652624"/>
    </source>
</evidence>
<evidence type="ECO:0000256" key="1">
    <source>
        <dbReference type="ARBA" id="ARBA00009884"/>
    </source>
</evidence>
<accession>A0A1S3ASK9</accession>
<evidence type="ECO:0000256" key="2">
    <source>
        <dbReference type="ARBA" id="ARBA00022927"/>
    </source>
</evidence>
<comment type="similarity">
    <text evidence="1">Belongs to the STXBP/unc-18/SEC1 family.</text>
</comment>
<dbReference type="FunCoup" id="A0A1S3ASK9">
    <property type="interactions" value="2919"/>
</dbReference>
<organism evidence="3 4">
    <name type="scientific">Erinaceus europaeus</name>
    <name type="common">Western European hedgehog</name>
    <dbReference type="NCBI Taxonomy" id="9365"/>
    <lineage>
        <taxon>Eukaryota</taxon>
        <taxon>Metazoa</taxon>
        <taxon>Chordata</taxon>
        <taxon>Craniata</taxon>
        <taxon>Vertebrata</taxon>
        <taxon>Euteleostomi</taxon>
        <taxon>Mammalia</taxon>
        <taxon>Eutheria</taxon>
        <taxon>Laurasiatheria</taxon>
        <taxon>Eulipotyphla</taxon>
        <taxon>Erinaceidae</taxon>
        <taxon>Erinaceinae</taxon>
        <taxon>Erinaceus</taxon>
    </lineage>
</organism>
<dbReference type="CTD" id="152579"/>
<dbReference type="RefSeq" id="XP_007539769.1">
    <property type="nucleotide sequence ID" value="XM_007539707.3"/>
</dbReference>
<dbReference type="InterPro" id="IPR036045">
    <property type="entry name" value="Sec1-like_sf"/>
</dbReference>
<dbReference type="GeneID" id="103128789"/>
<proteinExistence type="inferred from homology"/>
<gene>
    <name evidence="4" type="primary">SCFD2</name>
</gene>
<name>A0A1S3ASK9_ERIEU</name>
<dbReference type="Gene3D" id="3.40.50.1910">
    <property type="match status" value="1"/>
</dbReference>
<keyword evidence="2" id="KW-0653">Protein transport</keyword>
<dbReference type="InterPro" id="IPR027482">
    <property type="entry name" value="Sec1-like_dom2"/>
</dbReference>
<keyword evidence="3" id="KW-1185">Reference proteome</keyword>
<dbReference type="eggNOG" id="ENOG502QQIB">
    <property type="taxonomic scope" value="Eukaryota"/>
</dbReference>
<dbReference type="InterPro" id="IPR001619">
    <property type="entry name" value="Sec1-like"/>
</dbReference>
<dbReference type="GO" id="GO:0015031">
    <property type="term" value="P:protein transport"/>
    <property type="evidence" value="ECO:0007669"/>
    <property type="project" value="UniProtKB-KW"/>
</dbReference>
<evidence type="ECO:0000313" key="4">
    <source>
        <dbReference type="RefSeq" id="XP_007539769.1"/>
    </source>
</evidence>
<keyword evidence="2" id="KW-0813">Transport</keyword>
<dbReference type="GO" id="GO:0016192">
    <property type="term" value="P:vesicle-mediated transport"/>
    <property type="evidence" value="ECO:0007669"/>
    <property type="project" value="InterPro"/>
</dbReference>
<dbReference type="AlphaFoldDB" id="A0A1S3ASK9"/>
<dbReference type="SUPFAM" id="SSF56815">
    <property type="entry name" value="Sec1/munc18-like (SM) proteins"/>
    <property type="match status" value="1"/>
</dbReference>
<dbReference type="OrthoDB" id="549905at2759"/>